<evidence type="ECO:0000313" key="1">
    <source>
        <dbReference type="EMBL" id="JAU07236.1"/>
    </source>
</evidence>
<protein>
    <submittedName>
        <fullName evidence="1">Uncharacterized protein</fullName>
    </submittedName>
</protein>
<dbReference type="EMBL" id="GEVI01025084">
    <property type="protein sequence ID" value="JAU07236.1"/>
    <property type="molecule type" value="Transcribed_RNA"/>
</dbReference>
<sequence length="95" mass="10927">MDLPITFLKNIKPKIQVKILHSWKQYIAASGEAMEMILADEEVNFIKLDSLQQGNLKPKNADALPVPLRQNVKPFKFTWKIQVKIRKIIKGAEEV</sequence>
<reference evidence="1" key="1">
    <citation type="submission" date="2016-07" db="EMBL/GenBank/DDBJ databases">
        <title>De novo transcriptome assembly of four accessions of the metal hyperaccumulator plant Noccaea caerulescens.</title>
        <authorList>
            <person name="Blande D."/>
            <person name="Halimaa P."/>
            <person name="Tervahauta A.I."/>
            <person name="Aarts M.G."/>
            <person name="Karenlampi S.O."/>
        </authorList>
    </citation>
    <scope>NUCLEOTIDE SEQUENCE</scope>
</reference>
<gene>
    <name evidence="1" type="ORF">GA_TR15860_c3_g1_i1_g.49218</name>
    <name evidence="2" type="ORF">LE_TR20728_c2_g1_i1_g.66642</name>
</gene>
<organism evidence="1">
    <name type="scientific">Noccaea caerulescens</name>
    <name type="common">Alpine penny-cress</name>
    <name type="synonym">Thlaspi caerulescens</name>
    <dbReference type="NCBI Taxonomy" id="107243"/>
    <lineage>
        <taxon>Eukaryota</taxon>
        <taxon>Viridiplantae</taxon>
        <taxon>Streptophyta</taxon>
        <taxon>Embryophyta</taxon>
        <taxon>Tracheophyta</taxon>
        <taxon>Spermatophyta</taxon>
        <taxon>Magnoliopsida</taxon>
        <taxon>eudicotyledons</taxon>
        <taxon>Gunneridae</taxon>
        <taxon>Pentapetalae</taxon>
        <taxon>rosids</taxon>
        <taxon>malvids</taxon>
        <taxon>Brassicales</taxon>
        <taxon>Brassicaceae</taxon>
        <taxon>Coluteocarpeae</taxon>
        <taxon>Noccaea</taxon>
    </lineage>
</organism>
<evidence type="ECO:0000313" key="2">
    <source>
        <dbReference type="EMBL" id="JAU53370.1"/>
    </source>
</evidence>
<proteinExistence type="predicted"/>
<dbReference type="EMBL" id="GEVL01023971">
    <property type="protein sequence ID" value="JAU53370.1"/>
    <property type="molecule type" value="Transcribed_RNA"/>
</dbReference>
<name>A0A1J3CSF6_NOCCA</name>
<dbReference type="AlphaFoldDB" id="A0A1J3CSF6"/>
<accession>A0A1J3CSF6</accession>